<feature type="compositionally biased region" description="Polar residues" evidence="1">
    <location>
        <begin position="518"/>
        <end position="527"/>
    </location>
</feature>
<dbReference type="InterPro" id="IPR005162">
    <property type="entry name" value="Retrotrans_gag_dom"/>
</dbReference>
<dbReference type="PANTHER" id="PTHR33067">
    <property type="entry name" value="RNA-DIRECTED DNA POLYMERASE-RELATED"/>
    <property type="match status" value="1"/>
</dbReference>
<dbReference type="Gene3D" id="2.40.70.10">
    <property type="entry name" value="Acid Proteases"/>
    <property type="match status" value="1"/>
</dbReference>
<dbReference type="InterPro" id="IPR021109">
    <property type="entry name" value="Peptidase_aspartic_dom_sf"/>
</dbReference>
<dbReference type="InterPro" id="IPR043502">
    <property type="entry name" value="DNA/RNA_pol_sf"/>
</dbReference>
<name>A0ABR2G4A4_9ROSI</name>
<protein>
    <recommendedName>
        <fullName evidence="2">Retrotransposon gag domain-containing protein</fullName>
    </recommendedName>
</protein>
<organism evidence="3 4">
    <name type="scientific">Hibiscus sabdariffa</name>
    <name type="common">roselle</name>
    <dbReference type="NCBI Taxonomy" id="183260"/>
    <lineage>
        <taxon>Eukaryota</taxon>
        <taxon>Viridiplantae</taxon>
        <taxon>Streptophyta</taxon>
        <taxon>Embryophyta</taxon>
        <taxon>Tracheophyta</taxon>
        <taxon>Spermatophyta</taxon>
        <taxon>Magnoliopsida</taxon>
        <taxon>eudicotyledons</taxon>
        <taxon>Gunneridae</taxon>
        <taxon>Pentapetalae</taxon>
        <taxon>rosids</taxon>
        <taxon>malvids</taxon>
        <taxon>Malvales</taxon>
        <taxon>Malvaceae</taxon>
        <taxon>Malvoideae</taxon>
        <taxon>Hibiscus</taxon>
    </lineage>
</organism>
<gene>
    <name evidence="3" type="ORF">V6N12_045959</name>
</gene>
<evidence type="ECO:0000313" key="3">
    <source>
        <dbReference type="EMBL" id="KAK8593886.1"/>
    </source>
</evidence>
<keyword evidence="4" id="KW-1185">Reference proteome</keyword>
<evidence type="ECO:0000259" key="2">
    <source>
        <dbReference type="Pfam" id="PF03732"/>
    </source>
</evidence>
<accession>A0ABR2G4A4</accession>
<dbReference type="PANTHER" id="PTHR33067:SF32">
    <property type="entry name" value="ASPARTIC PEPTIDASE DDI1-TYPE DOMAIN-CONTAINING PROTEIN"/>
    <property type="match status" value="1"/>
</dbReference>
<dbReference type="Proteomes" id="UP001472677">
    <property type="component" value="Unassembled WGS sequence"/>
</dbReference>
<dbReference type="CDD" id="cd00303">
    <property type="entry name" value="retropepsin_like"/>
    <property type="match status" value="1"/>
</dbReference>
<dbReference type="EMBL" id="JBBPBM010000003">
    <property type="protein sequence ID" value="KAK8593886.1"/>
    <property type="molecule type" value="Genomic_DNA"/>
</dbReference>
<evidence type="ECO:0000313" key="4">
    <source>
        <dbReference type="Proteomes" id="UP001472677"/>
    </source>
</evidence>
<feature type="compositionally biased region" description="Low complexity" evidence="1">
    <location>
        <begin position="375"/>
        <end position="387"/>
    </location>
</feature>
<reference evidence="3 4" key="1">
    <citation type="journal article" date="2024" name="G3 (Bethesda)">
        <title>Genome assembly of Hibiscus sabdariffa L. provides insights into metabolisms of medicinal natural products.</title>
        <authorList>
            <person name="Kim T."/>
        </authorList>
    </citation>
    <scope>NUCLEOTIDE SEQUENCE [LARGE SCALE GENOMIC DNA]</scope>
    <source>
        <strain evidence="3">TK-2024</strain>
        <tissue evidence="3">Old leaves</tissue>
    </source>
</reference>
<feature type="domain" description="Retrotransposon gag" evidence="2">
    <location>
        <begin position="138"/>
        <end position="231"/>
    </location>
</feature>
<dbReference type="Gene3D" id="3.10.10.10">
    <property type="entry name" value="HIV Type 1 Reverse Transcriptase, subunit A, domain 1"/>
    <property type="match status" value="1"/>
</dbReference>
<dbReference type="SUPFAM" id="SSF56672">
    <property type="entry name" value="DNA/RNA polymerases"/>
    <property type="match status" value="1"/>
</dbReference>
<proteinExistence type="predicted"/>
<comment type="caution">
    <text evidence="3">The sequence shown here is derived from an EMBL/GenBank/DDBJ whole genome shotgun (WGS) entry which is preliminary data.</text>
</comment>
<dbReference type="Pfam" id="PF03732">
    <property type="entry name" value="Retrotrans_gag"/>
    <property type="match status" value="1"/>
</dbReference>
<evidence type="ECO:0000256" key="1">
    <source>
        <dbReference type="SAM" id="MobiDB-lite"/>
    </source>
</evidence>
<sequence length="1014" mass="113525">MTRDNPQGPLLSPIPEIERLFHQRNRENILNRAMYRGNEPVDGGQNQNAAAVPGAVARPRAICDHLTTILYDLNPGIVAPEIQAAHFELKPVMFNMLNSIGQFGGSPHEDARQHIRAFLEICDSFRQQGVHEDVLKLKLFPYSLRERARDWLSGVPSGSMGPWADLCCSFLMRYNPPNMHTQLRNDIASFRQADDESMYECWERYKGLLRKCNNHGFQDWTQVVMFYNGVNAPTRMMLDASANGTLLDKLPEEAFDILDQIANNDYQFPTSRLGLGRRTPGKLDLDTNDSVSAQLSAITNMLKNLQRPIDVRDAKSVSCIHCEGNHHANDCPIMHESTSYVGNFNRNTNNPYSNTYNPGWRQHPNFSWGNQGGMNANSSNRQQNAQAPPGFQSNMPWQSEAKGNASTSHNNSLGATMQEFISSTKTLLHDHSNAIKTQGNLLQTQGALLQSHGSSLRALENQVGQIAQALQVRPQGGLPSDTEVTKRNGKEQCSALTLRSGTTINKDVEFRGEENIEATPSSTQNESEVPEKLNKEEGREGIQSTKPSSGQCTDATAKVVPTQSVEDARPPPPFPQRLKKHKEDIQFKKFVDILDQLHIAVPFFEAIDQMPTYAKFLKDIITKKRTIERHETVATEKEYVSALGEIPTKRNDPCSFIIPCSIGDNYVSKALCDLGSSVNLMPKSVFTKLGMGIARPTTVILQFADRSHVRPEGKVEDLLVKAGKFVFPVDFLILDCEEDHKAPIILGRPFLATGRILIDCEKRGFTMRVGDQTMTINVYNTIRYMDNGEECHSLQDSIAKATTDDTELCYNNSIQIEEFLHLQEEDREEVDDLPFKEQQIKHSIPRSGMKLESFDFTEFVPPKSSLEIAPVLELKPLPSHLKYVYLGANDTLPVIISSQLNANQELSVVNLLKQYKKALGWKMADLKGISPTICMYKILLDDCQNNSVEPQRRLNPAMKKVVTKEIIKWLDAGIIYPISDSSWVSPVQCVPKKGGMTMITNEANELLPTRAVTG</sequence>
<feature type="region of interest" description="Disordered" evidence="1">
    <location>
        <begin position="366"/>
        <end position="408"/>
    </location>
</feature>
<feature type="compositionally biased region" description="Basic and acidic residues" evidence="1">
    <location>
        <begin position="529"/>
        <end position="540"/>
    </location>
</feature>
<feature type="region of interest" description="Disordered" evidence="1">
    <location>
        <begin position="511"/>
        <end position="555"/>
    </location>
</feature>
<feature type="compositionally biased region" description="Polar residues" evidence="1">
    <location>
        <begin position="542"/>
        <end position="554"/>
    </location>
</feature>